<keyword evidence="2" id="KW-1185">Reference proteome</keyword>
<dbReference type="EMBL" id="CM010719">
    <property type="protein sequence ID" value="RZC60394.1"/>
    <property type="molecule type" value="Genomic_DNA"/>
</dbReference>
<gene>
    <name evidence="1" type="ORF">C5167_022143</name>
</gene>
<name>A0A4Y7JGZ7_PAPSO</name>
<accession>A0A4Y7JGZ7</accession>
<sequence>MKMSISCKSNFSTNAIESLKPWTMLTGGWWLDGGAVTFVEEVEEGGGAMAYYVPDIRFLEVAYMSFTSSSSEVASKIPFYLGCLSFGVEHLDAYICHTCNLHSCTNKVAGEDPFYPRVLVLG</sequence>
<proteinExistence type="predicted"/>
<dbReference type="Gramene" id="RZC60394">
    <property type="protein sequence ID" value="RZC60394"/>
    <property type="gene ID" value="C5167_022143"/>
</dbReference>
<protein>
    <submittedName>
        <fullName evidence="1">Uncharacterized protein</fullName>
    </submittedName>
</protein>
<reference evidence="1 2" key="1">
    <citation type="journal article" date="2018" name="Science">
        <title>The opium poppy genome and morphinan production.</title>
        <authorList>
            <person name="Guo L."/>
            <person name="Winzer T."/>
            <person name="Yang X."/>
            <person name="Li Y."/>
            <person name="Ning Z."/>
            <person name="He Z."/>
            <person name="Teodor R."/>
            <person name="Lu Y."/>
            <person name="Bowser T.A."/>
            <person name="Graham I.A."/>
            <person name="Ye K."/>
        </authorList>
    </citation>
    <scope>NUCLEOTIDE SEQUENCE [LARGE SCALE GENOMIC DNA]</scope>
    <source>
        <strain evidence="2">cv. HN1</strain>
        <tissue evidence="1">Leaves</tissue>
    </source>
</reference>
<dbReference type="Proteomes" id="UP000316621">
    <property type="component" value="Chromosome 5"/>
</dbReference>
<evidence type="ECO:0000313" key="1">
    <source>
        <dbReference type="EMBL" id="RZC60394.1"/>
    </source>
</evidence>
<dbReference type="AlphaFoldDB" id="A0A4Y7JGZ7"/>
<organism evidence="1 2">
    <name type="scientific">Papaver somniferum</name>
    <name type="common">Opium poppy</name>
    <dbReference type="NCBI Taxonomy" id="3469"/>
    <lineage>
        <taxon>Eukaryota</taxon>
        <taxon>Viridiplantae</taxon>
        <taxon>Streptophyta</taxon>
        <taxon>Embryophyta</taxon>
        <taxon>Tracheophyta</taxon>
        <taxon>Spermatophyta</taxon>
        <taxon>Magnoliopsida</taxon>
        <taxon>Ranunculales</taxon>
        <taxon>Papaveraceae</taxon>
        <taxon>Papaveroideae</taxon>
        <taxon>Papaver</taxon>
    </lineage>
</organism>
<evidence type="ECO:0000313" key="2">
    <source>
        <dbReference type="Proteomes" id="UP000316621"/>
    </source>
</evidence>